<evidence type="ECO:0000256" key="3">
    <source>
        <dbReference type="ARBA" id="ARBA00004239"/>
    </source>
</evidence>
<dbReference type="FunFam" id="3.40.50.200:FF:000015">
    <property type="entry name" value="Tripeptidyl peptidase A"/>
    <property type="match status" value="1"/>
</dbReference>
<dbReference type="OrthoDB" id="409122at2759"/>
<dbReference type="GO" id="GO:0008240">
    <property type="term" value="F:tripeptidyl-peptidase activity"/>
    <property type="evidence" value="ECO:0007669"/>
    <property type="project" value="UniProtKB-EC"/>
</dbReference>
<evidence type="ECO:0000256" key="1">
    <source>
        <dbReference type="ARBA" id="ARBA00001910"/>
    </source>
</evidence>
<reference evidence="18" key="1">
    <citation type="submission" date="2014-02" db="EMBL/GenBank/DDBJ databases">
        <title>The Genome Sequence of Trichophyton rubrum (morphotype fischeri) CBS 288.86.</title>
        <authorList>
            <consortium name="The Broad Institute Genomics Platform"/>
            <person name="Cuomo C.A."/>
            <person name="White T.C."/>
            <person name="Graser Y."/>
            <person name="Martinez-Rossi N."/>
            <person name="Heitman J."/>
            <person name="Young S.K."/>
            <person name="Zeng Q."/>
            <person name="Gargeya S."/>
            <person name="Abouelleil A."/>
            <person name="Alvarado L."/>
            <person name="Chapman S.B."/>
            <person name="Gainer-Dewar J."/>
            <person name="Goldberg J."/>
            <person name="Griggs A."/>
            <person name="Gujja S."/>
            <person name="Hansen M."/>
            <person name="Howarth C."/>
            <person name="Imamovic A."/>
            <person name="Larimer J."/>
            <person name="Martinez D."/>
            <person name="Murphy C."/>
            <person name="Pearson M.D."/>
            <person name="Persinoti G."/>
            <person name="Poon T."/>
            <person name="Priest M."/>
            <person name="Roberts A.D."/>
            <person name="Saif S."/>
            <person name="Shea T.D."/>
            <person name="Sykes S.N."/>
            <person name="Wortman J."/>
            <person name="Nusbaum C."/>
            <person name="Birren B."/>
        </authorList>
    </citation>
    <scope>NUCLEOTIDE SEQUENCE [LARGE SCALE GENOMIC DNA]</scope>
    <source>
        <strain evidence="18">CBS 288.86</strain>
    </source>
</reference>
<keyword evidence="13" id="KW-0865">Zymogen</keyword>
<feature type="binding site" evidence="15">
    <location>
        <position position="576"/>
    </location>
    <ligand>
        <name>Ca(2+)</name>
        <dbReference type="ChEBI" id="CHEBI:29108"/>
    </ligand>
</feature>
<dbReference type="GO" id="GO:0046872">
    <property type="term" value="F:metal ion binding"/>
    <property type="evidence" value="ECO:0007669"/>
    <property type="project" value="UniProtKB-UniRule"/>
</dbReference>
<evidence type="ECO:0000256" key="2">
    <source>
        <dbReference type="ARBA" id="ARBA00002451"/>
    </source>
</evidence>
<dbReference type="GO" id="GO:0006508">
    <property type="term" value="P:proteolysis"/>
    <property type="evidence" value="ECO:0007669"/>
    <property type="project" value="UniProtKB-KW"/>
</dbReference>
<dbReference type="InterPro" id="IPR050819">
    <property type="entry name" value="Tripeptidyl-peptidase_I"/>
</dbReference>
<keyword evidence="7 15" id="KW-0479">Metal-binding</keyword>
<dbReference type="AlphaFoldDB" id="A0A022VQF6"/>
<keyword evidence="9 15" id="KW-0378">Hydrolase</keyword>
<keyword evidence="6 15" id="KW-0645">Protease</keyword>
<dbReference type="GO" id="GO:0004252">
    <property type="term" value="F:serine-type endopeptidase activity"/>
    <property type="evidence" value="ECO:0007669"/>
    <property type="project" value="UniProtKB-UniRule"/>
</dbReference>
<dbReference type="Pfam" id="PF00082">
    <property type="entry name" value="Peptidase_S8"/>
    <property type="match status" value="1"/>
</dbReference>
<dbReference type="InterPro" id="IPR000209">
    <property type="entry name" value="Peptidase_S8/S53_dom"/>
</dbReference>
<name>A0A022VQF6_TRIRU</name>
<comment type="cofactor">
    <cofactor evidence="15">
        <name>Ca(2+)</name>
        <dbReference type="ChEBI" id="CHEBI:29108"/>
    </cofactor>
    <text evidence="15">Binds 1 Ca(2+) ion per subunit.</text>
</comment>
<dbReference type="SMART" id="SM00944">
    <property type="entry name" value="Pro-kuma_activ"/>
    <property type="match status" value="1"/>
</dbReference>
<dbReference type="CDD" id="cd11377">
    <property type="entry name" value="Pro-peptidase_S53"/>
    <property type="match status" value="1"/>
</dbReference>
<comment type="catalytic activity">
    <reaction evidence="1">
        <text>Release of an N-terminal tripeptide from a polypeptide.</text>
        <dbReference type="EC" id="3.4.14.10"/>
    </reaction>
</comment>
<dbReference type="GO" id="GO:0005576">
    <property type="term" value="C:extracellular region"/>
    <property type="evidence" value="ECO:0007669"/>
    <property type="project" value="UniProtKB-SubCell"/>
</dbReference>
<feature type="binding site" evidence="15">
    <location>
        <position position="544"/>
    </location>
    <ligand>
        <name>Ca(2+)</name>
        <dbReference type="ChEBI" id="CHEBI:29108"/>
    </ligand>
</feature>
<evidence type="ECO:0000256" key="13">
    <source>
        <dbReference type="ARBA" id="ARBA00023145"/>
    </source>
</evidence>
<dbReference type="InterPro" id="IPR030400">
    <property type="entry name" value="Sedolisin_dom"/>
</dbReference>
<feature type="active site" description="Charge relay system" evidence="15">
    <location>
        <position position="286"/>
    </location>
</feature>
<evidence type="ECO:0000256" key="6">
    <source>
        <dbReference type="ARBA" id="ARBA00022670"/>
    </source>
</evidence>
<keyword evidence="12" id="KW-0843">Virulence</keyword>
<gene>
    <name evidence="18" type="ORF">H103_08045</name>
</gene>
<keyword evidence="8 16" id="KW-0732">Signal</keyword>
<evidence type="ECO:0000256" key="10">
    <source>
        <dbReference type="ARBA" id="ARBA00022825"/>
    </source>
</evidence>
<dbReference type="SUPFAM" id="SSF52743">
    <property type="entry name" value="Subtilisin-like"/>
    <property type="match status" value="1"/>
</dbReference>
<keyword evidence="10 15" id="KW-0720">Serine protease</keyword>
<dbReference type="CDD" id="cd04056">
    <property type="entry name" value="Peptidases_S53"/>
    <property type="match status" value="1"/>
</dbReference>
<dbReference type="Pfam" id="PF09286">
    <property type="entry name" value="Pro-kuma_activ"/>
    <property type="match status" value="1"/>
</dbReference>
<evidence type="ECO:0000256" key="5">
    <source>
        <dbReference type="ARBA" id="ARBA00022525"/>
    </source>
</evidence>
<organism evidence="18">
    <name type="scientific">Trichophyton rubrum CBS 288.86</name>
    <dbReference type="NCBI Taxonomy" id="1215330"/>
    <lineage>
        <taxon>Eukaryota</taxon>
        <taxon>Fungi</taxon>
        <taxon>Dikarya</taxon>
        <taxon>Ascomycota</taxon>
        <taxon>Pezizomycotina</taxon>
        <taxon>Eurotiomycetes</taxon>
        <taxon>Eurotiomycetidae</taxon>
        <taxon>Onygenales</taxon>
        <taxon>Arthrodermataceae</taxon>
        <taxon>Trichophyton</taxon>
    </lineage>
</organism>
<feature type="binding site" evidence="15">
    <location>
        <position position="543"/>
    </location>
    <ligand>
        <name>Ca(2+)</name>
        <dbReference type="ChEBI" id="CHEBI:29108"/>
    </ligand>
</feature>
<feature type="signal peptide" evidence="16">
    <location>
        <begin position="1"/>
        <end position="16"/>
    </location>
</feature>
<feature type="chain" id="PRO_5001507845" description="tripeptidyl-peptidase II" evidence="16">
    <location>
        <begin position="17"/>
        <end position="596"/>
    </location>
</feature>
<evidence type="ECO:0000256" key="16">
    <source>
        <dbReference type="SAM" id="SignalP"/>
    </source>
</evidence>
<comment type="subcellular location">
    <subcellularLocation>
        <location evidence="3">Secreted</location>
        <location evidence="3">Extracellular space</location>
    </subcellularLocation>
</comment>
<dbReference type="PROSITE" id="PS51695">
    <property type="entry name" value="SEDOLISIN"/>
    <property type="match status" value="1"/>
</dbReference>
<dbReference type="EMBL" id="KK207930">
    <property type="protein sequence ID" value="EZF48241.1"/>
    <property type="molecule type" value="Genomic_DNA"/>
</dbReference>
<protein>
    <recommendedName>
        <fullName evidence="4">tripeptidyl-peptidase II</fullName>
        <ecNumber evidence="4">3.4.14.10</ecNumber>
    </recommendedName>
</protein>
<evidence type="ECO:0000313" key="18">
    <source>
        <dbReference type="EMBL" id="EZF48241.1"/>
    </source>
</evidence>
<keyword evidence="14" id="KW-0325">Glycoprotein</keyword>
<evidence type="ECO:0000256" key="15">
    <source>
        <dbReference type="PROSITE-ProRule" id="PRU01032"/>
    </source>
</evidence>
<feature type="binding site" evidence="15">
    <location>
        <position position="578"/>
    </location>
    <ligand>
        <name>Ca(2+)</name>
        <dbReference type="ChEBI" id="CHEBI:29108"/>
    </ligand>
</feature>
<comment type="function">
    <text evidence="2">Secreted tripeptidyl-peptidase which degrades proteins at acidic pHs and is involved in virulence.</text>
</comment>
<dbReference type="SUPFAM" id="SSF54897">
    <property type="entry name" value="Protease propeptides/inhibitors"/>
    <property type="match status" value="1"/>
</dbReference>
<evidence type="ECO:0000256" key="14">
    <source>
        <dbReference type="ARBA" id="ARBA00023180"/>
    </source>
</evidence>
<feature type="domain" description="Peptidase S53" evidence="17">
    <location>
        <begin position="210"/>
        <end position="596"/>
    </location>
</feature>
<proteinExistence type="predicted"/>
<dbReference type="HOGENOM" id="CLU_013783_3_0_1"/>
<evidence type="ECO:0000256" key="9">
    <source>
        <dbReference type="ARBA" id="ARBA00022801"/>
    </source>
</evidence>
<dbReference type="PROSITE" id="PS00138">
    <property type="entry name" value="SUBTILASE_SER"/>
    <property type="match status" value="1"/>
</dbReference>
<dbReference type="PANTHER" id="PTHR14218">
    <property type="entry name" value="PROTEASE S8 TRIPEPTIDYL PEPTIDASE I CLN2"/>
    <property type="match status" value="1"/>
</dbReference>
<evidence type="ECO:0000256" key="4">
    <source>
        <dbReference type="ARBA" id="ARBA00012462"/>
    </source>
</evidence>
<accession>A0A022VQF6</accession>
<evidence type="ECO:0000256" key="11">
    <source>
        <dbReference type="ARBA" id="ARBA00022837"/>
    </source>
</evidence>
<dbReference type="InterPro" id="IPR023828">
    <property type="entry name" value="Peptidase_S8_Ser-AS"/>
</dbReference>
<dbReference type="EC" id="3.4.14.10" evidence="4"/>
<dbReference type="InterPro" id="IPR015366">
    <property type="entry name" value="S53_propep"/>
</dbReference>
<evidence type="ECO:0000259" key="17">
    <source>
        <dbReference type="PROSITE" id="PS51695"/>
    </source>
</evidence>
<keyword evidence="5" id="KW-0964">Secreted</keyword>
<evidence type="ECO:0000256" key="12">
    <source>
        <dbReference type="ARBA" id="ARBA00023026"/>
    </source>
</evidence>
<dbReference type="PANTHER" id="PTHR14218:SF32">
    <property type="entry name" value="TRIPEPTIDYL PEPTIDASE SED3 (AFU_ORTHOLOGUE AFUA_3G08930)"/>
    <property type="match status" value="1"/>
</dbReference>
<dbReference type="Gene3D" id="3.40.50.200">
    <property type="entry name" value="Peptidase S8/S53 domain"/>
    <property type="match status" value="1"/>
</dbReference>
<feature type="active site" description="Charge relay system" evidence="15">
    <location>
        <position position="290"/>
    </location>
</feature>
<evidence type="ECO:0000256" key="8">
    <source>
        <dbReference type="ARBA" id="ARBA00022729"/>
    </source>
</evidence>
<feature type="active site" description="Charge relay system" evidence="15">
    <location>
        <position position="501"/>
    </location>
</feature>
<dbReference type="InterPro" id="IPR036852">
    <property type="entry name" value="Peptidase_S8/S53_dom_sf"/>
</dbReference>
<sequence length="596" mass="64819">MRLLKFVCLLASVAAAKPTPGASHKVIEHLDFVPEGWQMVGAADPAAVIDFWLAIERENPEKLYDTIYDVSTPGRAQYGNHLKREELDDLLRPRAETSESIISWLTNGGVNPQHIRDEGDWVRFSTNVKTAEKLMNTRFNVFKDNLNSVSKIRTLEYSVPVAISAHVQMIQPTTLFGRQKPQNSLILNPLTKDLESMSVEEFAASQCRSLVTTACLRELYGLGDRVTQARDDNRIGVSGFLEEYAQYRDLDLFLSRFEPSAKGFNFSEGLIAGGKNTQGGPGSSTEANLDMQYVVGLSHKAKVTYYSTAGRGPLIPDLSQPSQASNNNEPYLEQLRYLVKLPKNQLPSVLTTSYGDTEQSLPASYTKATCDLFAQLGTMGVSVIFSSGDTGPGSSCQTNDGKNATRFNPIYPASCPFVTSIGGTVGTGPERAVSFSSGGFSDRFPRPQYQDNAVKDYLKILGNQWSGLFDPNGRAFPDIAAQGSNYAVYDKGRMTGVSGTSASAPAMAAIIAQLNDFRLAKGSPVLGFLNPWIYSKGFSGFTDIVDGGSRGCTGYDIYSGLKAKKVPYASWNATKGWDPVTGFGTPNFQALTKVLP</sequence>
<keyword evidence="11 15" id="KW-0106">Calcium</keyword>
<dbReference type="Proteomes" id="UP000023758">
    <property type="component" value="Unassembled WGS sequence"/>
</dbReference>
<evidence type="ECO:0000256" key="7">
    <source>
        <dbReference type="ARBA" id="ARBA00022723"/>
    </source>
</evidence>